<name>A0A853F2B1_9GAMM</name>
<gene>
    <name evidence="1" type="ORF">H0A76_07020</name>
</gene>
<reference evidence="1 2" key="1">
    <citation type="submission" date="2020-05" db="EMBL/GenBank/DDBJ databases">
        <title>Horizontal transmission and recombination maintain forever young bacterial symbiont genomes.</title>
        <authorList>
            <person name="Russell S.L."/>
            <person name="Pepper-Tunick E."/>
            <person name="Svedberg J."/>
            <person name="Byrne A."/>
            <person name="Ruelas Castillo J."/>
            <person name="Vollmers C."/>
            <person name="Beinart R.A."/>
            <person name="Corbett-Detig R."/>
        </authorList>
    </citation>
    <scope>NUCLEOTIDE SEQUENCE [LARGE SCALE GENOMIC DNA]</scope>
    <source>
        <strain evidence="1">455</strain>
    </source>
</reference>
<protein>
    <submittedName>
        <fullName evidence="1">Uncharacterized protein</fullName>
    </submittedName>
</protein>
<sequence>MIKKQQYKIFISATILSTLKKEQIERQLVASLFDVENEIKTSDGDNQEFEILDYEFTQVIKN</sequence>
<dbReference type="EMBL" id="JACCHT010000001">
    <property type="protein sequence ID" value="NYT27658.1"/>
    <property type="molecule type" value="Genomic_DNA"/>
</dbReference>
<organism evidence="1 2">
    <name type="scientific">Candidatus Thiodubiliella endoseptemdiera</name>
    <dbReference type="NCBI Taxonomy" id="2738886"/>
    <lineage>
        <taxon>Bacteria</taxon>
        <taxon>Pseudomonadati</taxon>
        <taxon>Pseudomonadota</taxon>
        <taxon>Gammaproteobacteria</taxon>
        <taxon>Candidatus Pseudothioglobaceae</taxon>
        <taxon>Candidatus Thiodubiliella</taxon>
    </lineage>
</organism>
<evidence type="ECO:0000313" key="1">
    <source>
        <dbReference type="EMBL" id="NYT27658.1"/>
    </source>
</evidence>
<proteinExistence type="predicted"/>
<evidence type="ECO:0000313" key="2">
    <source>
        <dbReference type="Proteomes" id="UP000568751"/>
    </source>
</evidence>
<dbReference type="Proteomes" id="UP000568751">
    <property type="component" value="Unassembled WGS sequence"/>
</dbReference>
<dbReference type="RefSeq" id="WP_369149998.1">
    <property type="nucleotide sequence ID" value="NZ_OZ156464.1"/>
</dbReference>
<dbReference type="AlphaFoldDB" id="A0A853F2B1"/>
<comment type="caution">
    <text evidence="1">The sequence shown here is derived from an EMBL/GenBank/DDBJ whole genome shotgun (WGS) entry which is preliminary data.</text>
</comment>
<accession>A0A853F2B1</accession>